<dbReference type="Proteomes" id="UP000782475">
    <property type="component" value="Unassembled WGS sequence"/>
</dbReference>
<proteinExistence type="predicted"/>
<gene>
    <name evidence="1" type="ORF">KJJ99_07210</name>
</gene>
<name>A0ACC5VGM5_STUCH</name>
<accession>A0ACC5VGM5</accession>
<evidence type="ECO:0000313" key="2">
    <source>
        <dbReference type="Proteomes" id="UP000782475"/>
    </source>
</evidence>
<evidence type="ECO:0000313" key="1">
    <source>
        <dbReference type="EMBL" id="MBX7271580.1"/>
    </source>
</evidence>
<protein>
    <submittedName>
        <fullName evidence="1">Response regulator</fullName>
    </submittedName>
</protein>
<dbReference type="EMBL" id="JAHHFP010000019">
    <property type="protein sequence ID" value="MBX7271580.1"/>
    <property type="molecule type" value="Genomic_DNA"/>
</dbReference>
<organism evidence="1 2">
    <name type="scientific">Stutzerimonas chloritidismutans</name>
    <name type="common">Pseudomonas chloritidismutans</name>
    <dbReference type="NCBI Taxonomy" id="203192"/>
    <lineage>
        <taxon>Bacteria</taxon>
        <taxon>Pseudomonadati</taxon>
        <taxon>Pseudomonadota</taxon>
        <taxon>Gammaproteobacteria</taxon>
        <taxon>Pseudomonadales</taxon>
        <taxon>Pseudomonadaceae</taxon>
        <taxon>Stutzerimonas</taxon>
    </lineage>
</organism>
<reference evidence="1 2" key="1">
    <citation type="journal article" date="2021" name="Appl. Microbiol. Biotechnol.">
        <title>Biotechnological applications of marine bacteria in bioremediation of environments polluted with hydrocarbons and plastics.</title>
        <authorList>
            <person name="Muriel-Millan L.F."/>
            <person name="Millan-Lopez S."/>
            <person name="Pardo-Lopez L."/>
        </authorList>
    </citation>
    <scope>NUCLEOTIDE SEQUENCE [LARGE SCALE GENOMIC DNA]</scope>
    <source>
        <strain evidence="1 2">GOM4</strain>
    </source>
</reference>
<keyword evidence="2" id="KW-1185">Reference proteome</keyword>
<comment type="caution">
    <text evidence="1">The sequence shown here is derived from an EMBL/GenBank/DDBJ whole genome shotgun (WGS) entry which is preliminary data.</text>
</comment>
<sequence length="150" mass="16945">MPIKGVNILIADDDQDDCLLMREAFKDCKIAGQLHFVQDGDALLDYLKRRTPYQDQQRYPVPDLILLDLNMPRMDGREALALIKRDPELKTIPVVVLTTSSAEEDVLRSYGDGVNSFVTKPVSYSGLVEVIRALGHYWIDVVDLPTKGRK</sequence>